<comment type="caution">
    <text evidence="3">The sequence shown here is derived from an EMBL/GenBank/DDBJ whole genome shotgun (WGS) entry which is preliminary data.</text>
</comment>
<evidence type="ECO:0000259" key="2">
    <source>
        <dbReference type="Pfam" id="PF09851"/>
    </source>
</evidence>
<keyword evidence="1" id="KW-0472">Membrane</keyword>
<reference evidence="3 4" key="1">
    <citation type="journal article" date="2015" name="Genome Announc.">
        <title>Expanding the biotechnology potential of lactobacilli through comparative genomics of 213 strains and associated genera.</title>
        <authorList>
            <person name="Sun Z."/>
            <person name="Harris H.M."/>
            <person name="McCann A."/>
            <person name="Guo C."/>
            <person name="Argimon S."/>
            <person name="Zhang W."/>
            <person name="Yang X."/>
            <person name="Jeffery I.B."/>
            <person name="Cooney J.C."/>
            <person name="Kagawa T.F."/>
            <person name="Liu W."/>
            <person name="Song Y."/>
            <person name="Salvetti E."/>
            <person name="Wrobel A."/>
            <person name="Rasinkangas P."/>
            <person name="Parkhill J."/>
            <person name="Rea M.C."/>
            <person name="O'Sullivan O."/>
            <person name="Ritari J."/>
            <person name="Douillard F.P."/>
            <person name="Paul Ross R."/>
            <person name="Yang R."/>
            <person name="Briner A.E."/>
            <person name="Felis G.E."/>
            <person name="de Vos W.M."/>
            <person name="Barrangou R."/>
            <person name="Klaenhammer T.R."/>
            <person name="Caufield P.W."/>
            <person name="Cui Y."/>
            <person name="Zhang H."/>
            <person name="O'Toole P.W."/>
        </authorList>
    </citation>
    <scope>NUCLEOTIDE SEQUENCE [LARGE SCALE GENOMIC DNA]</scope>
    <source>
        <strain evidence="3 4">LMG 26013</strain>
    </source>
</reference>
<feature type="transmembrane region" description="Helical" evidence="1">
    <location>
        <begin position="20"/>
        <end position="37"/>
    </location>
</feature>
<evidence type="ECO:0000313" key="4">
    <source>
        <dbReference type="Proteomes" id="UP000051783"/>
    </source>
</evidence>
<evidence type="ECO:0000256" key="1">
    <source>
        <dbReference type="SAM" id="Phobius"/>
    </source>
</evidence>
<feature type="domain" description="SHOCT" evidence="2">
    <location>
        <begin position="164"/>
        <end position="189"/>
    </location>
</feature>
<feature type="transmembrane region" description="Helical" evidence="1">
    <location>
        <begin position="49"/>
        <end position="70"/>
    </location>
</feature>
<dbReference type="STRING" id="942150.IV64_GL002086"/>
<keyword evidence="1" id="KW-0812">Transmembrane</keyword>
<accession>A0A0R2MKE4</accession>
<evidence type="ECO:0000313" key="3">
    <source>
        <dbReference type="EMBL" id="KRO12544.1"/>
    </source>
</evidence>
<name>A0A0R2MKE4_9LACO</name>
<dbReference type="Proteomes" id="UP000051783">
    <property type="component" value="Unassembled WGS sequence"/>
</dbReference>
<protein>
    <recommendedName>
        <fullName evidence="2">SHOCT domain-containing protein</fullName>
    </recommendedName>
</protein>
<gene>
    <name evidence="3" type="ORF">IV64_GL002086</name>
</gene>
<dbReference type="AlphaFoldDB" id="A0A0R2MKE4"/>
<dbReference type="Pfam" id="PF09851">
    <property type="entry name" value="SHOCT"/>
    <property type="match status" value="1"/>
</dbReference>
<sequence length="191" mass="21529">MGTVILFLVIYSAITFFKKVSPYIILVAVILYIYTLIKKIFIFSWQALTSVPGLIIIGLLLLGLIGYYGYRHNRCAVCGKMYRQNQYVAVTDDKVCLNCMQAIGVDVKQLPTAVHVEKTLTVAEIKALQKNNIIIDPLQRWEAYQAKDATPESSTLTAKQVTDLRELKRLLDDGIITQADFDAKKRQILGI</sequence>
<dbReference type="EMBL" id="JQCL01000040">
    <property type="protein sequence ID" value="KRO12544.1"/>
    <property type="molecule type" value="Genomic_DNA"/>
</dbReference>
<dbReference type="InterPro" id="IPR018649">
    <property type="entry name" value="SHOCT"/>
</dbReference>
<dbReference type="RefSeq" id="WP_057705849.1">
    <property type="nucleotide sequence ID" value="NZ_JQCL01000040.1"/>
</dbReference>
<keyword evidence="4" id="KW-1185">Reference proteome</keyword>
<keyword evidence="1" id="KW-1133">Transmembrane helix</keyword>
<organism evidence="3 4">
    <name type="scientific">Lactiplantibacillus xiangfangensis</name>
    <dbReference type="NCBI Taxonomy" id="942150"/>
    <lineage>
        <taxon>Bacteria</taxon>
        <taxon>Bacillati</taxon>
        <taxon>Bacillota</taxon>
        <taxon>Bacilli</taxon>
        <taxon>Lactobacillales</taxon>
        <taxon>Lactobacillaceae</taxon>
        <taxon>Lactiplantibacillus</taxon>
    </lineage>
</organism>
<proteinExistence type="predicted"/>
<dbReference type="PATRIC" id="fig|942150.3.peg.2173"/>
<dbReference type="OrthoDB" id="2307739at2"/>